<comment type="function">
    <text evidence="14">The heterodimer acts as both an ATP-dependent DNA helicase and an ATP-dependent, dual-direction single-stranded exonuclease. Recognizes the chi site generating a DNA molecule suitable for the initiation of homologous recombination. The AddB subunit has 5' -&gt; 3' nuclease activity but not helicase activity.</text>
</comment>
<evidence type="ECO:0000256" key="4">
    <source>
        <dbReference type="ARBA" id="ARBA00022741"/>
    </source>
</evidence>
<dbReference type="Pfam" id="PF12705">
    <property type="entry name" value="PDDEXK_1"/>
    <property type="match status" value="1"/>
</dbReference>
<dbReference type="GO" id="GO:0051539">
    <property type="term" value="F:4 iron, 4 sulfur cluster binding"/>
    <property type="evidence" value="ECO:0007669"/>
    <property type="project" value="UniProtKB-KW"/>
</dbReference>
<evidence type="ECO:0000256" key="15">
    <source>
        <dbReference type="SAM" id="MobiDB-lite"/>
    </source>
</evidence>
<keyword evidence="11 14" id="KW-0411">Iron-sulfur</keyword>
<keyword evidence="6 14" id="KW-0378">Hydrolase</keyword>
<evidence type="ECO:0000256" key="11">
    <source>
        <dbReference type="ARBA" id="ARBA00023014"/>
    </source>
</evidence>
<keyword evidence="5 14" id="KW-0227">DNA damage</keyword>
<comment type="caution">
    <text evidence="17">The sequence shown here is derived from an EMBL/GenBank/DDBJ whole genome shotgun (WGS) entry which is preliminary data.</text>
</comment>
<keyword evidence="7 14" id="KW-0347">Helicase</keyword>
<dbReference type="GO" id="GO:0046872">
    <property type="term" value="F:metal ion binding"/>
    <property type="evidence" value="ECO:0007669"/>
    <property type="project" value="UniProtKB-KW"/>
</dbReference>
<dbReference type="OrthoDB" id="9758506at2"/>
<feature type="binding site" evidence="14">
    <location>
        <position position="1144"/>
    </location>
    <ligand>
        <name>[4Fe-4S] cluster</name>
        <dbReference type="ChEBI" id="CHEBI:49883"/>
    </ligand>
</feature>
<keyword evidence="2 14" id="KW-0540">Nuclease</keyword>
<reference evidence="17 18" key="1">
    <citation type="submission" date="2017-07" db="EMBL/GenBank/DDBJ databases">
        <title>Genome sequencing and assembly of Paenibacillus rigui.</title>
        <authorList>
            <person name="Mayilraj S."/>
        </authorList>
    </citation>
    <scope>NUCLEOTIDE SEQUENCE [LARGE SCALE GENOMIC DNA]</scope>
    <source>
        <strain evidence="17 18">JCM 16352</strain>
    </source>
</reference>
<keyword evidence="1 14" id="KW-0004">4Fe-4S</keyword>
<feature type="binding site" evidence="14">
    <location>
        <position position="822"/>
    </location>
    <ligand>
        <name>[4Fe-4S] cluster</name>
        <dbReference type="ChEBI" id="CHEBI:49883"/>
    </ligand>
</feature>
<comment type="cofactor">
    <cofactor evidence="14">
        <name>Mg(2+)</name>
        <dbReference type="ChEBI" id="CHEBI:18420"/>
    </cofactor>
</comment>
<dbReference type="GO" id="GO:0000724">
    <property type="term" value="P:double-strand break repair via homologous recombination"/>
    <property type="evidence" value="ECO:0007669"/>
    <property type="project" value="UniProtKB-UniRule"/>
</dbReference>
<keyword evidence="8 14" id="KW-0269">Exonuclease</keyword>
<feature type="region of interest" description="Disordered" evidence="15">
    <location>
        <begin position="1214"/>
        <end position="1241"/>
    </location>
</feature>
<dbReference type="GO" id="GO:0005524">
    <property type="term" value="F:ATP binding"/>
    <property type="evidence" value="ECO:0007669"/>
    <property type="project" value="UniProtKB-UniRule"/>
</dbReference>
<feature type="binding site" evidence="14">
    <location>
        <position position="1153"/>
    </location>
    <ligand>
        <name>[4Fe-4S] cluster</name>
        <dbReference type="ChEBI" id="CHEBI:49883"/>
    </ligand>
</feature>
<gene>
    <name evidence="14 17" type="primary">addB</name>
    <name evidence="17" type="ORF">CF651_12940</name>
</gene>
<evidence type="ECO:0000256" key="10">
    <source>
        <dbReference type="ARBA" id="ARBA00023004"/>
    </source>
</evidence>
<dbReference type="GO" id="GO:0008409">
    <property type="term" value="F:5'-3' exonuclease activity"/>
    <property type="evidence" value="ECO:0007669"/>
    <property type="project" value="UniProtKB-UniRule"/>
</dbReference>
<dbReference type="EC" id="3.1.-.-" evidence="14"/>
<keyword evidence="13 14" id="KW-0234">DNA repair</keyword>
<dbReference type="Gene3D" id="3.40.50.300">
    <property type="entry name" value="P-loop containing nucleotide triphosphate hydrolases"/>
    <property type="match status" value="3"/>
</dbReference>
<dbReference type="AlphaFoldDB" id="A0A229URS3"/>
<proteinExistence type="inferred from homology"/>
<dbReference type="PANTHER" id="PTHR30591:SF1">
    <property type="entry name" value="RECBCD ENZYME SUBUNIT RECC"/>
    <property type="match status" value="1"/>
</dbReference>
<dbReference type="SUPFAM" id="SSF52540">
    <property type="entry name" value="P-loop containing nucleoside triphosphate hydrolases"/>
    <property type="match status" value="1"/>
</dbReference>
<evidence type="ECO:0000256" key="9">
    <source>
        <dbReference type="ARBA" id="ARBA00022840"/>
    </source>
</evidence>
<dbReference type="InterPro" id="IPR014017">
    <property type="entry name" value="DNA_helicase_UvrD-like_C"/>
</dbReference>
<accession>A0A229URS3</accession>
<evidence type="ECO:0000256" key="12">
    <source>
        <dbReference type="ARBA" id="ARBA00023125"/>
    </source>
</evidence>
<keyword evidence="10 14" id="KW-0408">Iron</keyword>
<keyword evidence="18" id="KW-1185">Reference proteome</keyword>
<dbReference type="PANTHER" id="PTHR30591">
    <property type="entry name" value="RECBCD ENZYME SUBUNIT RECC"/>
    <property type="match status" value="1"/>
</dbReference>
<keyword evidence="3 14" id="KW-0479">Metal-binding</keyword>
<dbReference type="Pfam" id="PF21445">
    <property type="entry name" value="ADDB_N"/>
    <property type="match status" value="1"/>
</dbReference>
<comment type="cofactor">
    <cofactor evidence="14">
        <name>[4Fe-4S] cluster</name>
        <dbReference type="ChEBI" id="CHEBI:49883"/>
    </cofactor>
    <text evidence="14">Binds 1 [4Fe-4S] cluster.</text>
</comment>
<evidence type="ECO:0000256" key="7">
    <source>
        <dbReference type="ARBA" id="ARBA00022806"/>
    </source>
</evidence>
<dbReference type="InterPro" id="IPR014140">
    <property type="entry name" value="DNA_helicase_suAddB"/>
</dbReference>
<dbReference type="HAMAP" id="MF_01452">
    <property type="entry name" value="AddB_type1"/>
    <property type="match status" value="1"/>
</dbReference>
<protein>
    <recommendedName>
        <fullName evidence="14">ATP-dependent helicase/deoxyribonuclease subunit B</fullName>
        <ecNumber evidence="14">3.1.-.-</ecNumber>
    </recommendedName>
    <alternativeName>
        <fullName evidence="14">ATP-dependent helicase/nuclease subunit AddB</fullName>
    </alternativeName>
</protein>
<comment type="miscellaneous">
    <text evidence="14">Despite having conserved helicase domains, this subunit does not have helicase activity.</text>
</comment>
<dbReference type="InterPro" id="IPR038726">
    <property type="entry name" value="PDDEXK_AddAB-type"/>
</dbReference>
<dbReference type="Proteomes" id="UP000215509">
    <property type="component" value="Unassembled WGS sequence"/>
</dbReference>
<evidence type="ECO:0000256" key="3">
    <source>
        <dbReference type="ARBA" id="ARBA00022723"/>
    </source>
</evidence>
<organism evidence="17 18">
    <name type="scientific">Paenibacillus rigui</name>
    <dbReference type="NCBI Taxonomy" id="554312"/>
    <lineage>
        <taxon>Bacteria</taxon>
        <taxon>Bacillati</taxon>
        <taxon>Bacillota</taxon>
        <taxon>Bacilli</taxon>
        <taxon>Bacillales</taxon>
        <taxon>Paenibacillaceae</taxon>
        <taxon>Paenibacillus</taxon>
    </lineage>
</organism>
<dbReference type="EMBL" id="NMQW01000017">
    <property type="protein sequence ID" value="OXM86118.1"/>
    <property type="molecule type" value="Genomic_DNA"/>
</dbReference>
<evidence type="ECO:0000259" key="16">
    <source>
        <dbReference type="PROSITE" id="PS51217"/>
    </source>
</evidence>
<feature type="domain" description="UvrD-like helicase C-terminal" evidence="16">
    <location>
        <begin position="287"/>
        <end position="605"/>
    </location>
</feature>
<dbReference type="InterPro" id="IPR049035">
    <property type="entry name" value="ADDB_N"/>
</dbReference>
<evidence type="ECO:0000313" key="17">
    <source>
        <dbReference type="EMBL" id="OXM86118.1"/>
    </source>
</evidence>
<evidence type="ECO:0000256" key="8">
    <source>
        <dbReference type="ARBA" id="ARBA00022839"/>
    </source>
</evidence>
<dbReference type="Gene3D" id="6.10.140.1030">
    <property type="match status" value="1"/>
</dbReference>
<evidence type="ECO:0000256" key="6">
    <source>
        <dbReference type="ARBA" id="ARBA00022801"/>
    </source>
</evidence>
<comment type="subunit">
    <text evidence="14">Heterodimer of AddA and AddB.</text>
</comment>
<keyword evidence="4 14" id="KW-0547">Nucleotide-binding</keyword>
<dbReference type="RefSeq" id="WP_094015267.1">
    <property type="nucleotide sequence ID" value="NZ_NMQW01000017.1"/>
</dbReference>
<keyword evidence="12 14" id="KW-0238">DNA-binding</keyword>
<name>A0A229URS3_9BACL</name>
<dbReference type="InterPro" id="IPR027417">
    <property type="entry name" value="P-loop_NTPase"/>
</dbReference>
<evidence type="ECO:0000256" key="1">
    <source>
        <dbReference type="ARBA" id="ARBA00022485"/>
    </source>
</evidence>
<feature type="binding site" evidence="14">
    <location>
        <position position="1147"/>
    </location>
    <ligand>
        <name>[4Fe-4S] cluster</name>
        <dbReference type="ChEBI" id="CHEBI:49883"/>
    </ligand>
</feature>
<keyword evidence="9 14" id="KW-0067">ATP-binding</keyword>
<evidence type="ECO:0000256" key="13">
    <source>
        <dbReference type="ARBA" id="ARBA00023204"/>
    </source>
</evidence>
<sequence length="1241" mass="140579">MAVRFVLGRAGSGKSEYCLRKLKETLVESPNGRPLILLVPEQATFQAEYALASTPELGGTLRAQVLSFRRLAWRVMQEVGGTARLPIDDTGKKLLLHKILHKHRQHLKLFSNSVDQMGFIEKISDLFKEFKRYCITADGFSSFLNQSSMHSIMLEDKLHDLNLIYREFETELSQAYLDGEDFLTLLASQLPESDYVREAECWIDGFHGFTPQEMAVVERLAAACTDVTMTLCLDRDYQLGDRLHELELFHPTARTLLQLRERLDRLDIAAHESIMLPSQPPVRFRESPMLVYMENAMEQRLKKPYQPAAGAAAEETGVRLSASVNRRAEVEGVARDILQLVRDRQIRYRDIAVTVRNVEAYGDLLAGTFTDLNIPHFFDQKRTVMHHPLVELIRSSLEVILHYWKYDAVFRCVKTDFFLPLPHHETGQKILQEPDEPVLDRHAMDQLENYVLAFGIQGSRWYDGKPWTYSLRTSLEQPEASASESEAAQLRFIHRSRQSIAEPLFAFQERMRRSKTVQDKVESLYGLLIEVKVPDRLESWSQASIHAGQPEKAREHSQVWDRIIDMFDQLVELMGGEEVSTDTFAQLLETGMESIRLGLVPPSLDQVLVGSMDRTRTGHVKHVFVLGVNEGVIPSKINEDSVISEQEREALTDAGLPMAEGARRKLLDEQFLIYCAFCTPSECLWLSYPLADEEGKSLLPSDMIRQMKRMFPFVKERLLMSEPAGTMSLTDQLSYVAHPGKTMSYLIVQLKQWMKGEPMSGVWWSVYNWLVAQPGWGARLRSMLQALLFTNEAKPLSPVTSRLLYGEHVLTSVSRMERFVACPFSQFASHGLKLQERRIYRLEAPDIGQLFHAALSLFAEQIVKEGTDWGGLTAEDCFRKAENVVDLLAPRLQSEILFSSKRHHYIARKLKQVVGRAAMMLGEHARRGQFVPVGLEIGFGAGQTIPPLSYVLDNGIRMDVRGRIDRVDRASTEQGTLLRVIDYKSSPTALLLSEVYYGLSLQMLTYLDVILTHSETWLGTGAKPAGVLYFHVHNPLLQMKNRISPEKADEELRKRFKMRGLVRADAETAQLMDAALVGSSGHSQLIPVALKNDGSFYKSSSVADDTQWNVLRDYVRGTIKGIGESMTGGEISIEPYRMGQEMPCTFCSFKPVCQFDNQFEANRPNVLKPIGKERALELMSEQLKLNGSHAEKPKLVPFRPARSVKAALDPVQSFVDMGEEESGEEVQQQSRVDGRDGGTQE</sequence>
<evidence type="ECO:0000256" key="14">
    <source>
        <dbReference type="HAMAP-Rule" id="MF_01452"/>
    </source>
</evidence>
<evidence type="ECO:0000256" key="2">
    <source>
        <dbReference type="ARBA" id="ARBA00022722"/>
    </source>
</evidence>
<dbReference type="PROSITE" id="PS51217">
    <property type="entry name" value="UVRD_HELICASE_CTER"/>
    <property type="match status" value="1"/>
</dbReference>
<dbReference type="GO" id="GO:0004386">
    <property type="term" value="F:helicase activity"/>
    <property type="evidence" value="ECO:0007669"/>
    <property type="project" value="UniProtKB-KW"/>
</dbReference>
<evidence type="ECO:0000313" key="18">
    <source>
        <dbReference type="Proteomes" id="UP000215509"/>
    </source>
</evidence>
<feature type="compositionally biased region" description="Basic and acidic residues" evidence="15">
    <location>
        <begin position="1232"/>
        <end position="1241"/>
    </location>
</feature>
<comment type="similarity">
    <text evidence="14">Belongs to the helicase family. AddB/RexB type 1 subfamily.</text>
</comment>
<evidence type="ECO:0000256" key="5">
    <source>
        <dbReference type="ARBA" id="ARBA00022763"/>
    </source>
</evidence>
<dbReference type="GO" id="GO:0003690">
    <property type="term" value="F:double-stranded DNA binding"/>
    <property type="evidence" value="ECO:0007669"/>
    <property type="project" value="UniProtKB-UniRule"/>
</dbReference>
<dbReference type="NCBIfam" id="TIGR02773">
    <property type="entry name" value="addB_Gpos"/>
    <property type="match status" value="1"/>
</dbReference>